<feature type="domain" description="YutG/PgpA" evidence="2">
    <location>
        <begin position="2"/>
        <end position="138"/>
    </location>
</feature>
<evidence type="ECO:0000313" key="3">
    <source>
        <dbReference type="EMBL" id="HFT92724.1"/>
    </source>
</evidence>
<name>A0A7C3LVZ8_9BACT</name>
<dbReference type="PANTHER" id="PTHR36305:SF1">
    <property type="entry name" value="PHOSPHATIDYLGLYCEROPHOSPHATASE A"/>
    <property type="match status" value="1"/>
</dbReference>
<dbReference type="GO" id="GO:0008962">
    <property type="term" value="F:phosphatidylglycerophosphatase activity"/>
    <property type="evidence" value="ECO:0007669"/>
    <property type="project" value="InterPro"/>
</dbReference>
<feature type="transmembrane region" description="Helical" evidence="1">
    <location>
        <begin position="36"/>
        <end position="54"/>
    </location>
</feature>
<protein>
    <submittedName>
        <fullName evidence="3">Phosphatidylglycerophosphatase A</fullName>
    </submittedName>
</protein>
<dbReference type="EMBL" id="DTMM01000038">
    <property type="protein sequence ID" value="HFT92724.1"/>
    <property type="molecule type" value="Genomic_DNA"/>
</dbReference>
<dbReference type="CDD" id="cd06971">
    <property type="entry name" value="PgpA"/>
    <property type="match status" value="1"/>
</dbReference>
<keyword evidence="1" id="KW-1133">Transmembrane helix</keyword>
<dbReference type="Pfam" id="PF04608">
    <property type="entry name" value="PgpA"/>
    <property type="match status" value="1"/>
</dbReference>
<dbReference type="PANTHER" id="PTHR36305">
    <property type="entry name" value="PHOSPHATIDYLGLYCEROPHOSPHATASE A"/>
    <property type="match status" value="1"/>
</dbReference>
<feature type="transmembrane region" description="Helical" evidence="1">
    <location>
        <begin position="125"/>
        <end position="142"/>
    </location>
</feature>
<accession>A0A7C3LVZ8</accession>
<dbReference type="InterPro" id="IPR026037">
    <property type="entry name" value="PgpA"/>
</dbReference>
<sequence>MLCTLFGVGYSPVAPGTMGSLVTLILWWAIPVRFLSWEWFAVVALGIAGVLSAGKYSERTGVKDPDMIVVDEFVGQSISLLMTEHDIIHGLTAFIFFRILDILKPGPIGWAEDLRGGVGIMADDVLAGILAGVLTIVLFQFLPVDHH</sequence>
<keyword evidence="1" id="KW-0812">Transmembrane</keyword>
<keyword evidence="1" id="KW-0472">Membrane</keyword>
<comment type="caution">
    <text evidence="3">The sequence shown here is derived from an EMBL/GenBank/DDBJ whole genome shotgun (WGS) entry which is preliminary data.</text>
</comment>
<reference evidence="3" key="1">
    <citation type="journal article" date="2020" name="mSystems">
        <title>Genome- and Community-Level Interaction Insights into Carbon Utilization and Element Cycling Functions of Hydrothermarchaeota in Hydrothermal Sediment.</title>
        <authorList>
            <person name="Zhou Z."/>
            <person name="Liu Y."/>
            <person name="Xu W."/>
            <person name="Pan J."/>
            <person name="Luo Z.H."/>
            <person name="Li M."/>
        </authorList>
    </citation>
    <scope>NUCLEOTIDE SEQUENCE [LARGE SCALE GENOMIC DNA]</scope>
    <source>
        <strain evidence="3">SpSt-902</strain>
    </source>
</reference>
<evidence type="ECO:0000256" key="1">
    <source>
        <dbReference type="SAM" id="Phobius"/>
    </source>
</evidence>
<dbReference type="GO" id="GO:0006629">
    <property type="term" value="P:lipid metabolic process"/>
    <property type="evidence" value="ECO:0007669"/>
    <property type="project" value="InterPro"/>
</dbReference>
<dbReference type="InterPro" id="IPR007686">
    <property type="entry name" value="YutG/PgpA"/>
</dbReference>
<dbReference type="InterPro" id="IPR036681">
    <property type="entry name" value="PgpA-like_sf"/>
</dbReference>
<dbReference type="SUPFAM" id="SSF101307">
    <property type="entry name" value="YutG-like"/>
    <property type="match status" value="1"/>
</dbReference>
<evidence type="ECO:0000259" key="2">
    <source>
        <dbReference type="Pfam" id="PF04608"/>
    </source>
</evidence>
<proteinExistence type="predicted"/>
<gene>
    <name evidence="3" type="ORF">ENX03_02055</name>
</gene>
<dbReference type="AlphaFoldDB" id="A0A7C3LVZ8"/>
<organism evidence="3">
    <name type="scientific">Leptospirillum ferriphilum</name>
    <dbReference type="NCBI Taxonomy" id="178606"/>
    <lineage>
        <taxon>Bacteria</taxon>
        <taxon>Pseudomonadati</taxon>
        <taxon>Nitrospirota</taxon>
        <taxon>Nitrospiria</taxon>
        <taxon>Nitrospirales</taxon>
        <taxon>Nitrospiraceae</taxon>
        <taxon>Leptospirillum</taxon>
    </lineage>
</organism>
<dbReference type="PIRSF" id="PIRSF006162">
    <property type="entry name" value="PgpA"/>
    <property type="match status" value="1"/>
</dbReference>
<feature type="transmembrane region" description="Helical" evidence="1">
    <location>
        <begin position="12"/>
        <end position="30"/>
    </location>
</feature>